<gene>
    <name evidence="2" type="ORF">V7S43_006634</name>
</gene>
<feature type="compositionally biased region" description="Basic and acidic residues" evidence="1">
    <location>
        <begin position="362"/>
        <end position="371"/>
    </location>
</feature>
<comment type="caution">
    <text evidence="2">The sequence shown here is derived from an EMBL/GenBank/DDBJ whole genome shotgun (WGS) entry which is preliminary data.</text>
</comment>
<feature type="compositionally biased region" description="Basic residues" evidence="1">
    <location>
        <begin position="381"/>
        <end position="394"/>
    </location>
</feature>
<feature type="compositionally biased region" description="Basic and acidic residues" evidence="1">
    <location>
        <begin position="423"/>
        <end position="445"/>
    </location>
</feature>
<keyword evidence="3" id="KW-1185">Reference proteome</keyword>
<evidence type="ECO:0008006" key="4">
    <source>
        <dbReference type="Google" id="ProtNLM"/>
    </source>
</evidence>
<proteinExistence type="predicted"/>
<dbReference type="EMBL" id="JBIMZQ010000011">
    <property type="protein sequence ID" value="KAL3668551.1"/>
    <property type="molecule type" value="Genomic_DNA"/>
</dbReference>
<feature type="compositionally biased region" description="Basic residues" evidence="1">
    <location>
        <begin position="446"/>
        <end position="455"/>
    </location>
</feature>
<dbReference type="Proteomes" id="UP001632037">
    <property type="component" value="Unassembled WGS sequence"/>
</dbReference>
<feature type="region of interest" description="Disordered" evidence="1">
    <location>
        <begin position="338"/>
        <end position="455"/>
    </location>
</feature>
<protein>
    <recommendedName>
        <fullName evidence="4">PWI domain-containing protein</fullName>
    </recommendedName>
</protein>
<evidence type="ECO:0000256" key="1">
    <source>
        <dbReference type="SAM" id="MobiDB-lite"/>
    </source>
</evidence>
<feature type="region of interest" description="Disordered" evidence="1">
    <location>
        <begin position="272"/>
        <end position="291"/>
    </location>
</feature>
<reference evidence="2 3" key="1">
    <citation type="submission" date="2024-09" db="EMBL/GenBank/DDBJ databases">
        <title>Genome sequencing and assembly of Phytophthora oleae, isolate VK10A, causative agent of rot of olive drupes.</title>
        <authorList>
            <person name="Conti Taguali S."/>
            <person name="Riolo M."/>
            <person name="La Spada F."/>
            <person name="Cacciola S.O."/>
            <person name="Dionisio G."/>
        </authorList>
    </citation>
    <scope>NUCLEOTIDE SEQUENCE [LARGE SCALE GENOMIC DNA]</scope>
    <source>
        <strain evidence="2 3">VK10A</strain>
    </source>
</reference>
<accession>A0ABD3FQF2</accession>
<evidence type="ECO:0000313" key="2">
    <source>
        <dbReference type="EMBL" id="KAL3668551.1"/>
    </source>
</evidence>
<organism evidence="2 3">
    <name type="scientific">Phytophthora oleae</name>
    <dbReference type="NCBI Taxonomy" id="2107226"/>
    <lineage>
        <taxon>Eukaryota</taxon>
        <taxon>Sar</taxon>
        <taxon>Stramenopiles</taxon>
        <taxon>Oomycota</taxon>
        <taxon>Peronosporomycetes</taxon>
        <taxon>Peronosporales</taxon>
        <taxon>Peronosporaceae</taxon>
        <taxon>Phytophthora</taxon>
    </lineage>
</organism>
<evidence type="ECO:0000313" key="3">
    <source>
        <dbReference type="Proteomes" id="UP001632037"/>
    </source>
</evidence>
<sequence length="455" mass="51611">MGANGTIKFTGSKMAEVYAAYAEQVSDALQTLLDTTRVQIEPAVEFVSCGVGLNEHFVPKASLEKHLKKYHGERRPRSINNAAFYYGRRIGTQGADSNKDVEMAAEDVQDGLQSLVEAKTEGQEATVEGVIEAIQLAADSAGTFYDQVQRWKRIPRDFASMKSNERELVTASSLSRWLNSELSRPGVLPNDEPLDEELVGYVVGLLEHPDFCQPDLLVLELHEFLGSSVTKIVLALWKFMIVEIGLHSVFKAEKSEASNQIQVNFTVKSRELTSSATDSQSQPSDATIGRHFKRRRASYRGKVGTKTGPAAFREMIQKHMIGLSIEMDRELVLGGGFQDDVAGEKDPSKAQSKRHTPVNWRDFTDALEVRNRSPPKCQDLRKRRRSKSRSRSRGRYNSYSSRWRPTEHSDKHSTSISPSSSYHRRERDHHRGNEWKQSSDHDRNSPHRHRRRDYR</sequence>
<feature type="compositionally biased region" description="Basic and acidic residues" evidence="1">
    <location>
        <begin position="404"/>
        <end position="413"/>
    </location>
</feature>
<name>A0ABD3FQF2_9STRA</name>
<feature type="compositionally biased region" description="Polar residues" evidence="1">
    <location>
        <begin position="272"/>
        <end position="285"/>
    </location>
</feature>
<dbReference type="AlphaFoldDB" id="A0ABD3FQF2"/>